<dbReference type="eggNOG" id="COG0324">
    <property type="taxonomic scope" value="Bacteria"/>
</dbReference>
<evidence type="ECO:0000256" key="11">
    <source>
        <dbReference type="RuleBase" id="RU003783"/>
    </source>
</evidence>
<dbReference type="InterPro" id="IPR039657">
    <property type="entry name" value="Dimethylallyltransferase"/>
</dbReference>
<dbReference type="GO" id="GO:0006400">
    <property type="term" value="P:tRNA modification"/>
    <property type="evidence" value="ECO:0007669"/>
    <property type="project" value="TreeGrafter"/>
</dbReference>
<dbReference type="PANTHER" id="PTHR11088">
    <property type="entry name" value="TRNA DIMETHYLALLYLTRANSFERASE"/>
    <property type="match status" value="1"/>
</dbReference>
<comment type="similarity">
    <text evidence="3 10 13">Belongs to the IPP transferase family.</text>
</comment>
<dbReference type="GO" id="GO:0052381">
    <property type="term" value="F:tRNA dimethylallyltransferase activity"/>
    <property type="evidence" value="ECO:0007669"/>
    <property type="project" value="UniProtKB-UniRule"/>
</dbReference>
<evidence type="ECO:0000256" key="10">
    <source>
        <dbReference type="HAMAP-Rule" id="MF_00185"/>
    </source>
</evidence>
<accession>A0A091BCB2</accession>
<evidence type="ECO:0000256" key="12">
    <source>
        <dbReference type="RuleBase" id="RU003784"/>
    </source>
</evidence>
<evidence type="ECO:0000313" key="14">
    <source>
        <dbReference type="EMBL" id="KFN50313.1"/>
    </source>
</evidence>
<keyword evidence="7 10" id="KW-0067">ATP-binding</keyword>
<keyword evidence="6 10" id="KW-0547">Nucleotide-binding</keyword>
<gene>
    <name evidence="10" type="primary">miaA</name>
    <name evidence="14" type="ORF">P873_06455</name>
</gene>
<feature type="site" description="Interaction with substrate tRNA" evidence="10">
    <location>
        <position position="126"/>
    </location>
</feature>
<sequence>MRDPRPPAIALLGPTASGKTALAVAWAQRLDSEIVSVDSALVYRGLDIGAAKPDAATLTRAPHRLIDLRDPHETYSAAEFARDALAAMQDLSASGRVPMLVGGTGLYFSALVDGLADMPEADPALRALIATEAGQRGWAALHAELAAADPAAAARIRPADAQRITRALEVLRLSGRPISDWQAAARQRRAPFPFRLLVLALVPRDREVLHGRIARRFDAMLAAGFLDEMRRLRADPRLHPDLPSMRAVGYRQAWRHLDGLTDGATFRAEAVAATRQLAKRQLTWLRARPAIRWLDPEHDRGELDHALRLFLPGA</sequence>
<organism evidence="14 15">
    <name type="scientific">Arenimonas composti TR7-09 = DSM 18010</name>
    <dbReference type="NCBI Taxonomy" id="1121013"/>
    <lineage>
        <taxon>Bacteria</taxon>
        <taxon>Pseudomonadati</taxon>
        <taxon>Pseudomonadota</taxon>
        <taxon>Gammaproteobacteria</taxon>
        <taxon>Lysobacterales</taxon>
        <taxon>Lysobacteraceae</taxon>
        <taxon>Arenimonas</taxon>
    </lineage>
</organism>
<dbReference type="InterPro" id="IPR018022">
    <property type="entry name" value="IPT"/>
</dbReference>
<dbReference type="HAMAP" id="MF_00185">
    <property type="entry name" value="IPP_trans"/>
    <property type="match status" value="1"/>
</dbReference>
<comment type="function">
    <text evidence="2 10 12">Catalyzes the transfer of a dimethylallyl group onto the adenine at position 37 in tRNAs that read codons beginning with uridine, leading to the formation of N6-(dimethylallyl)adenosine (i(6)A).</text>
</comment>
<feature type="binding site" evidence="10">
    <location>
        <begin position="15"/>
        <end position="20"/>
    </location>
    <ligand>
        <name>substrate</name>
    </ligand>
</feature>
<dbReference type="Gene3D" id="3.40.50.300">
    <property type="entry name" value="P-loop containing nucleotide triphosphate hydrolases"/>
    <property type="match status" value="1"/>
</dbReference>
<dbReference type="AlphaFoldDB" id="A0A091BCB2"/>
<evidence type="ECO:0000313" key="15">
    <source>
        <dbReference type="Proteomes" id="UP000029391"/>
    </source>
</evidence>
<evidence type="ECO:0000256" key="2">
    <source>
        <dbReference type="ARBA" id="ARBA00003213"/>
    </source>
</evidence>
<evidence type="ECO:0000256" key="9">
    <source>
        <dbReference type="ARBA" id="ARBA00049563"/>
    </source>
</evidence>
<evidence type="ECO:0000256" key="4">
    <source>
        <dbReference type="ARBA" id="ARBA00022679"/>
    </source>
</evidence>
<dbReference type="Pfam" id="PF01715">
    <property type="entry name" value="IPPT"/>
    <property type="match status" value="1"/>
</dbReference>
<comment type="cofactor">
    <cofactor evidence="1 10">
        <name>Mg(2+)</name>
        <dbReference type="ChEBI" id="CHEBI:18420"/>
    </cofactor>
</comment>
<evidence type="ECO:0000256" key="8">
    <source>
        <dbReference type="ARBA" id="ARBA00022842"/>
    </source>
</evidence>
<dbReference type="InterPro" id="IPR027417">
    <property type="entry name" value="P-loop_NTPase"/>
</dbReference>
<dbReference type="OrthoDB" id="9776390at2"/>
<name>A0A091BCB2_9GAMM</name>
<dbReference type="PANTHER" id="PTHR11088:SF60">
    <property type="entry name" value="TRNA DIMETHYLALLYLTRANSFERASE"/>
    <property type="match status" value="1"/>
</dbReference>
<comment type="catalytic activity">
    <reaction evidence="9 10 11">
        <text>adenosine(37) in tRNA + dimethylallyl diphosphate = N(6)-dimethylallyladenosine(37) in tRNA + diphosphate</text>
        <dbReference type="Rhea" id="RHEA:26482"/>
        <dbReference type="Rhea" id="RHEA-COMP:10162"/>
        <dbReference type="Rhea" id="RHEA-COMP:10375"/>
        <dbReference type="ChEBI" id="CHEBI:33019"/>
        <dbReference type="ChEBI" id="CHEBI:57623"/>
        <dbReference type="ChEBI" id="CHEBI:74411"/>
        <dbReference type="ChEBI" id="CHEBI:74415"/>
        <dbReference type="EC" id="2.5.1.75"/>
    </reaction>
</comment>
<keyword evidence="8 10" id="KW-0460">Magnesium</keyword>
<dbReference type="FunFam" id="1.10.20.140:FF:000001">
    <property type="entry name" value="tRNA dimethylallyltransferase"/>
    <property type="match status" value="1"/>
</dbReference>
<dbReference type="Proteomes" id="UP000029391">
    <property type="component" value="Unassembled WGS sequence"/>
</dbReference>
<evidence type="ECO:0000256" key="7">
    <source>
        <dbReference type="ARBA" id="ARBA00022840"/>
    </source>
</evidence>
<feature type="binding site" evidence="10">
    <location>
        <begin position="13"/>
        <end position="20"/>
    </location>
    <ligand>
        <name>ATP</name>
        <dbReference type="ChEBI" id="CHEBI:30616"/>
    </ligand>
</feature>
<dbReference type="RefSeq" id="WP_026817808.1">
    <property type="nucleotide sequence ID" value="NZ_AWXU01000020.1"/>
</dbReference>
<evidence type="ECO:0000256" key="1">
    <source>
        <dbReference type="ARBA" id="ARBA00001946"/>
    </source>
</evidence>
<dbReference type="SUPFAM" id="SSF52540">
    <property type="entry name" value="P-loop containing nucleoside triphosphate hydrolases"/>
    <property type="match status" value="2"/>
</dbReference>
<feature type="region of interest" description="Interaction with substrate tRNA" evidence="10">
    <location>
        <begin position="162"/>
        <end position="166"/>
    </location>
</feature>
<evidence type="ECO:0000256" key="13">
    <source>
        <dbReference type="RuleBase" id="RU003785"/>
    </source>
</evidence>
<dbReference type="EC" id="2.5.1.75" evidence="10"/>
<evidence type="ECO:0000256" key="3">
    <source>
        <dbReference type="ARBA" id="ARBA00005842"/>
    </source>
</evidence>
<dbReference type="GO" id="GO:0005524">
    <property type="term" value="F:ATP binding"/>
    <property type="evidence" value="ECO:0007669"/>
    <property type="project" value="UniProtKB-UniRule"/>
</dbReference>
<dbReference type="NCBIfam" id="TIGR00174">
    <property type="entry name" value="miaA"/>
    <property type="match status" value="1"/>
</dbReference>
<protein>
    <recommendedName>
        <fullName evidence="10">tRNA dimethylallyltransferase</fullName>
        <ecNumber evidence="10">2.5.1.75</ecNumber>
    </recommendedName>
    <alternativeName>
        <fullName evidence="10">Dimethylallyl diphosphate:tRNA dimethylallyltransferase</fullName>
        <shortName evidence="10">DMAPP:tRNA dimethylallyltransferase</shortName>
        <shortName evidence="10">DMATase</shortName>
    </alternativeName>
    <alternativeName>
        <fullName evidence="10">Isopentenyl-diphosphate:tRNA isopentenyltransferase</fullName>
        <shortName evidence="10">IPP transferase</shortName>
        <shortName evidence="10">IPPT</shortName>
        <shortName evidence="10">IPTase</shortName>
    </alternativeName>
</protein>
<comment type="caution">
    <text evidence="10">Lacks conserved residue(s) required for the propagation of feature annotation.</text>
</comment>
<proteinExistence type="inferred from homology"/>
<dbReference type="EMBL" id="AWXU01000020">
    <property type="protein sequence ID" value="KFN50313.1"/>
    <property type="molecule type" value="Genomic_DNA"/>
</dbReference>
<reference evidence="14 15" key="1">
    <citation type="submission" date="2013-09" db="EMBL/GenBank/DDBJ databases">
        <title>Genome sequencing of Arenimonas composti.</title>
        <authorList>
            <person name="Chen F."/>
            <person name="Wang G."/>
        </authorList>
    </citation>
    <scope>NUCLEOTIDE SEQUENCE [LARGE SCALE GENOMIC DNA]</scope>
    <source>
        <strain evidence="14 15">TR7-09</strain>
    </source>
</reference>
<dbReference type="STRING" id="1121013.GCA_000426365_01974"/>
<evidence type="ECO:0000256" key="6">
    <source>
        <dbReference type="ARBA" id="ARBA00022741"/>
    </source>
</evidence>
<dbReference type="Gene3D" id="1.10.20.140">
    <property type="match status" value="1"/>
</dbReference>
<evidence type="ECO:0000256" key="5">
    <source>
        <dbReference type="ARBA" id="ARBA00022694"/>
    </source>
</evidence>
<keyword evidence="15" id="KW-1185">Reference proteome</keyword>
<comment type="caution">
    <text evidence="14">The sequence shown here is derived from an EMBL/GenBank/DDBJ whole genome shotgun (WGS) entry which is preliminary data.</text>
</comment>
<keyword evidence="4 10" id="KW-0808">Transferase</keyword>
<feature type="region of interest" description="Interaction with substrate tRNA" evidence="10">
    <location>
        <begin position="38"/>
        <end position="41"/>
    </location>
</feature>
<keyword evidence="5 10" id="KW-0819">tRNA processing</keyword>
<feature type="site" description="Interaction with substrate tRNA" evidence="10">
    <location>
        <position position="104"/>
    </location>
</feature>
<comment type="subunit">
    <text evidence="10">Monomer.</text>
</comment>